<protein>
    <submittedName>
        <fullName evidence="2">Uncharacterized protein</fullName>
    </submittedName>
</protein>
<feature type="transmembrane region" description="Helical" evidence="1">
    <location>
        <begin position="46"/>
        <end position="67"/>
    </location>
</feature>
<reference evidence="2 3" key="1">
    <citation type="submission" date="2018-08" db="EMBL/GenBank/DDBJ databases">
        <title>Cellulomonas rhizosphaerae sp. nov., a novel actinomycete isolated from soil.</title>
        <authorList>
            <person name="Tian Y."/>
        </authorList>
    </citation>
    <scope>NUCLEOTIDE SEQUENCE [LARGE SCALE GENOMIC DNA]</scope>
    <source>
        <strain evidence="2 3">NEAU-TCZ24</strain>
    </source>
</reference>
<sequence>MLAVLLVVGGGWLVWHSSRSATFGWFAYAPLSESVYSPGILTTTDWVGLALVAVGLLALGAVGGYALGRRRGA</sequence>
<keyword evidence="1" id="KW-1133">Transmembrane helix</keyword>
<dbReference type="Proteomes" id="UP000283374">
    <property type="component" value="Unassembled WGS sequence"/>
</dbReference>
<gene>
    <name evidence="2" type="ORF">D1825_11305</name>
</gene>
<proteinExistence type="predicted"/>
<comment type="caution">
    <text evidence="2">The sequence shown here is derived from an EMBL/GenBank/DDBJ whole genome shotgun (WGS) entry which is preliminary data.</text>
</comment>
<accession>A0A413RKL6</accession>
<name>A0A413RKL6_9CELL</name>
<keyword evidence="1" id="KW-0812">Transmembrane</keyword>
<keyword evidence="3" id="KW-1185">Reference proteome</keyword>
<keyword evidence="1" id="KW-0472">Membrane</keyword>
<evidence type="ECO:0000313" key="2">
    <source>
        <dbReference type="EMBL" id="RHA39818.1"/>
    </source>
</evidence>
<evidence type="ECO:0000256" key="1">
    <source>
        <dbReference type="SAM" id="Phobius"/>
    </source>
</evidence>
<organism evidence="2 3">
    <name type="scientific">Cellulomonas rhizosphaerae</name>
    <dbReference type="NCBI Taxonomy" id="2293719"/>
    <lineage>
        <taxon>Bacteria</taxon>
        <taxon>Bacillati</taxon>
        <taxon>Actinomycetota</taxon>
        <taxon>Actinomycetes</taxon>
        <taxon>Micrococcales</taxon>
        <taxon>Cellulomonadaceae</taxon>
        <taxon>Cellulomonas</taxon>
    </lineage>
</organism>
<evidence type="ECO:0000313" key="3">
    <source>
        <dbReference type="Proteomes" id="UP000283374"/>
    </source>
</evidence>
<dbReference type="EMBL" id="QWKP01000201">
    <property type="protein sequence ID" value="RHA39818.1"/>
    <property type="molecule type" value="Genomic_DNA"/>
</dbReference>
<dbReference type="AlphaFoldDB" id="A0A413RKL6"/>